<dbReference type="EMBL" id="JAJVCN010000001">
    <property type="protein sequence ID" value="MCE7001447.1"/>
    <property type="molecule type" value="Genomic_DNA"/>
</dbReference>
<reference evidence="2 3" key="1">
    <citation type="submission" date="2021-12" db="EMBL/GenBank/DDBJ databases">
        <title>Genome sequence of Kibdelosporangium philippinense ATCC 49844.</title>
        <authorList>
            <person name="Fedorov E.A."/>
            <person name="Omeragic M."/>
            <person name="Shalygina K.F."/>
            <person name="Maclea K.S."/>
        </authorList>
    </citation>
    <scope>NUCLEOTIDE SEQUENCE [LARGE SCALE GENOMIC DNA]</scope>
    <source>
        <strain evidence="2 3">ATCC 49844</strain>
    </source>
</reference>
<feature type="chain" id="PRO_5046978073" description="DUF4825 domain-containing protein" evidence="1">
    <location>
        <begin position="20"/>
        <end position="308"/>
    </location>
</feature>
<keyword evidence="3" id="KW-1185">Reference proteome</keyword>
<comment type="caution">
    <text evidence="2">The sequence shown here is derived from an EMBL/GenBank/DDBJ whole genome shotgun (WGS) entry which is preliminary data.</text>
</comment>
<dbReference type="Proteomes" id="UP001521150">
    <property type="component" value="Unassembled WGS sequence"/>
</dbReference>
<feature type="signal peptide" evidence="1">
    <location>
        <begin position="1"/>
        <end position="19"/>
    </location>
</feature>
<evidence type="ECO:0000256" key="1">
    <source>
        <dbReference type="SAM" id="SignalP"/>
    </source>
</evidence>
<protein>
    <recommendedName>
        <fullName evidence="4">DUF4825 domain-containing protein</fullName>
    </recommendedName>
</protein>
<evidence type="ECO:0008006" key="4">
    <source>
        <dbReference type="Google" id="ProtNLM"/>
    </source>
</evidence>
<evidence type="ECO:0000313" key="3">
    <source>
        <dbReference type="Proteomes" id="UP001521150"/>
    </source>
</evidence>
<proteinExistence type="predicted"/>
<keyword evidence="1" id="KW-0732">Signal</keyword>
<dbReference type="RefSeq" id="WP_233722513.1">
    <property type="nucleotide sequence ID" value="NZ_JAJVCN010000001.1"/>
</dbReference>
<gene>
    <name evidence="2" type="ORF">LWC34_01120</name>
</gene>
<dbReference type="PROSITE" id="PS51257">
    <property type="entry name" value="PROKAR_LIPOPROTEIN"/>
    <property type="match status" value="1"/>
</dbReference>
<name>A0ABS8Z268_9PSEU</name>
<organism evidence="2 3">
    <name type="scientific">Kibdelosporangium philippinense</name>
    <dbReference type="NCBI Taxonomy" id="211113"/>
    <lineage>
        <taxon>Bacteria</taxon>
        <taxon>Bacillati</taxon>
        <taxon>Actinomycetota</taxon>
        <taxon>Actinomycetes</taxon>
        <taxon>Pseudonocardiales</taxon>
        <taxon>Pseudonocardiaceae</taxon>
        <taxon>Kibdelosporangium</taxon>
    </lineage>
</organism>
<sequence length="308" mass="34065">MKRWLVVCAVLLTGCAAEAPAPVPPPPTPTSTITVKEVPPRQLLVSGGVSLSYVHPETASRILCSPLTPPHQVFVRYEPDISGKARTCRIADQQATKVLELILKQPTSEEFTGNTKIAGRDVETYQDVGDTVVFRLPIADIRSTSEITNQWAILLAKAPRDSEQHARDYLERILPVLTKESDLIRFDPGRGLLIEPTGLMPEQFHDLAQPVQAEQLCTFVNQTLRYKTSYAGDSGCFYELPDGKRAYISADETGRTLAEYPTAFAGRPAVFDDRDVRVRLRDDVPVDLVFDLGQEPVGERVLAALKPK</sequence>
<evidence type="ECO:0000313" key="2">
    <source>
        <dbReference type="EMBL" id="MCE7001447.1"/>
    </source>
</evidence>
<accession>A0ABS8Z268</accession>